<evidence type="ECO:0000313" key="1">
    <source>
        <dbReference type="EMBL" id="GAI68709.1"/>
    </source>
</evidence>
<feature type="non-terminal residue" evidence="1">
    <location>
        <position position="1"/>
    </location>
</feature>
<proteinExistence type="predicted"/>
<dbReference type="AlphaFoldDB" id="X1SLN6"/>
<gene>
    <name evidence="1" type="ORF">S12H4_11209</name>
</gene>
<accession>X1SLN6</accession>
<organism evidence="1">
    <name type="scientific">marine sediment metagenome</name>
    <dbReference type="NCBI Taxonomy" id="412755"/>
    <lineage>
        <taxon>unclassified sequences</taxon>
        <taxon>metagenomes</taxon>
        <taxon>ecological metagenomes</taxon>
    </lineage>
</organism>
<name>X1SLN6_9ZZZZ</name>
<protein>
    <submittedName>
        <fullName evidence="1">Uncharacterized protein</fullName>
    </submittedName>
</protein>
<dbReference type="EMBL" id="BARW01004981">
    <property type="protein sequence ID" value="GAI68709.1"/>
    <property type="molecule type" value="Genomic_DNA"/>
</dbReference>
<reference evidence="1" key="1">
    <citation type="journal article" date="2014" name="Front. Microbiol.">
        <title>High frequency of phylogenetically diverse reductive dehalogenase-homologous genes in deep subseafloor sedimentary metagenomes.</title>
        <authorList>
            <person name="Kawai M."/>
            <person name="Futagami T."/>
            <person name="Toyoda A."/>
            <person name="Takaki Y."/>
            <person name="Nishi S."/>
            <person name="Hori S."/>
            <person name="Arai W."/>
            <person name="Tsubouchi T."/>
            <person name="Morono Y."/>
            <person name="Uchiyama I."/>
            <person name="Ito T."/>
            <person name="Fujiyama A."/>
            <person name="Inagaki F."/>
            <person name="Takami H."/>
        </authorList>
    </citation>
    <scope>NUCLEOTIDE SEQUENCE</scope>
    <source>
        <strain evidence="1">Expedition CK06-06</strain>
    </source>
</reference>
<sequence>QKMKTETHRFIRHQYAWFRLTDEKIHWFDIEKQSDDDIEKELAGFLKSD</sequence>
<comment type="caution">
    <text evidence="1">The sequence shown here is derived from an EMBL/GenBank/DDBJ whole genome shotgun (WGS) entry which is preliminary data.</text>
</comment>